<comment type="caution">
    <text evidence="1">The sequence shown here is derived from an EMBL/GenBank/DDBJ whole genome shotgun (WGS) entry which is preliminary data.</text>
</comment>
<proteinExistence type="predicted"/>
<dbReference type="EMBL" id="QKRW01000048">
    <property type="protein sequence ID" value="RAL59754.1"/>
    <property type="molecule type" value="Genomic_DNA"/>
</dbReference>
<dbReference type="InterPro" id="IPR029058">
    <property type="entry name" value="AB_hydrolase_fold"/>
</dbReference>
<dbReference type="InterPro" id="IPR008220">
    <property type="entry name" value="HAT_MetX-like"/>
</dbReference>
<organism evidence="1 2">
    <name type="scientific">Monilinia fructigena</name>
    <dbReference type="NCBI Taxonomy" id="38457"/>
    <lineage>
        <taxon>Eukaryota</taxon>
        <taxon>Fungi</taxon>
        <taxon>Dikarya</taxon>
        <taxon>Ascomycota</taxon>
        <taxon>Pezizomycotina</taxon>
        <taxon>Leotiomycetes</taxon>
        <taxon>Helotiales</taxon>
        <taxon>Sclerotiniaceae</taxon>
        <taxon>Monilinia</taxon>
    </lineage>
</organism>
<dbReference type="GO" id="GO:0016747">
    <property type="term" value="F:acyltransferase activity, transferring groups other than amino-acyl groups"/>
    <property type="evidence" value="ECO:0007669"/>
    <property type="project" value="InterPro"/>
</dbReference>
<dbReference type="SUPFAM" id="SSF53474">
    <property type="entry name" value="alpha/beta-Hydrolases"/>
    <property type="match status" value="1"/>
</dbReference>
<accession>A0A395IIN5</accession>
<keyword evidence="2" id="KW-1185">Reference proteome</keyword>
<reference evidence="1 2" key="1">
    <citation type="submission" date="2018-06" db="EMBL/GenBank/DDBJ databases">
        <title>Genome Sequence of the Brown Rot Fungal Pathogen Monilinia fructigena.</title>
        <authorList>
            <person name="Landi L."/>
            <person name="De Miccolis Angelini R.M."/>
            <person name="Pollastro S."/>
            <person name="Abate D."/>
            <person name="Faretra F."/>
            <person name="Romanazzi G."/>
        </authorList>
    </citation>
    <scope>NUCLEOTIDE SEQUENCE [LARGE SCALE GENOMIC DNA]</scope>
    <source>
        <strain evidence="1 2">Mfrg269</strain>
    </source>
</reference>
<dbReference type="AlphaFoldDB" id="A0A395IIN5"/>
<dbReference type="Proteomes" id="UP000249056">
    <property type="component" value="Unassembled WGS sequence"/>
</dbReference>
<gene>
    <name evidence="1" type="ORF">DID88_000383</name>
</gene>
<evidence type="ECO:0000313" key="1">
    <source>
        <dbReference type="EMBL" id="RAL59754.1"/>
    </source>
</evidence>
<dbReference type="PANTHER" id="PTHR32268:SF15">
    <property type="entry name" value="HOMOSERINE ACETYLTRANSFERASE FAMILY PROTEIN (AFU_ORTHOLOGUE AFUA_1G15350)"/>
    <property type="match status" value="1"/>
</dbReference>
<protein>
    <submittedName>
        <fullName evidence="1">Uncharacterized protein</fullName>
    </submittedName>
</protein>
<dbReference type="Gene3D" id="3.40.50.1820">
    <property type="entry name" value="alpha/beta hydrolase"/>
    <property type="match status" value="1"/>
</dbReference>
<evidence type="ECO:0000313" key="2">
    <source>
        <dbReference type="Proteomes" id="UP000249056"/>
    </source>
</evidence>
<sequence>MKNTRYGICNPDDSNCKILSFRHYIFVTAALIPLLKAVDGQGNSGLVIFIHFLTNTNHIEDISLASIKQANHTGVPLRSIDYFEQLQQYQIGNITSKPSYRPEALQIWIPCQQSSSSLSLAAGVQAFKLGDWKLQSGQEIPDAHIAYKTFGDPSSPAIIYPSWFSGAIADNEWLIGEDQVLNPKKYFIIITALFGNGESTSPSNSNISPFPKVTFYDNVRAQHTLVTSHLGISHARAVLGWSMGAGQTYQWATSYPLFMDICVPFCGSAKTALHNQVFLEGVKSALLAAKGISSAGSKEGAVVTDRGEEVRVWSKEEREVGLKAFGRGYAGWGFSQAFYREELYTTVLGFKDLEDFMKNFWEKWALFERPEDSAFEISLMRPGIGKLDAFPSIWDIGLGDRAIARKM</sequence>
<dbReference type="PANTHER" id="PTHR32268">
    <property type="entry name" value="HOMOSERINE O-ACETYLTRANSFERASE"/>
    <property type="match status" value="1"/>
</dbReference>
<dbReference type="OrthoDB" id="9972683at2759"/>
<name>A0A395IIN5_9HELO</name>